<evidence type="ECO:0000259" key="2">
    <source>
        <dbReference type="Pfam" id="PF03221"/>
    </source>
</evidence>
<sequence>MSQNDLDLEQKMNLIKDSERGLSYRELRNKFQVSIGAVSNILKRKNEYITDYETNLNKRVKRKVNNDSSQTINDSVYEWFVARRAKKIPVSGPITQAYARKIAEEMGDSSGFKATL</sequence>
<proteinExistence type="predicted"/>
<dbReference type="AlphaFoldDB" id="A0A816SL15"/>
<evidence type="ECO:0000313" key="4">
    <source>
        <dbReference type="EMBL" id="CAF4248170.1"/>
    </source>
</evidence>
<dbReference type="GO" id="GO:0003677">
    <property type="term" value="F:DNA binding"/>
    <property type="evidence" value="ECO:0007669"/>
    <property type="project" value="UniProtKB-KW"/>
</dbReference>
<dbReference type="InterPro" id="IPR050863">
    <property type="entry name" value="CenT-Element_Derived"/>
</dbReference>
<feature type="domain" description="HTH CENPB-type" evidence="2">
    <location>
        <begin position="71"/>
        <end position="113"/>
    </location>
</feature>
<dbReference type="GO" id="GO:0005634">
    <property type="term" value="C:nucleus"/>
    <property type="evidence" value="ECO:0007669"/>
    <property type="project" value="TreeGrafter"/>
</dbReference>
<dbReference type="EMBL" id="CAJNRG010006548">
    <property type="protein sequence ID" value="CAF2087064.1"/>
    <property type="molecule type" value="Genomic_DNA"/>
</dbReference>
<dbReference type="Gene3D" id="1.10.10.60">
    <property type="entry name" value="Homeodomain-like"/>
    <property type="match status" value="2"/>
</dbReference>
<evidence type="ECO:0000313" key="5">
    <source>
        <dbReference type="Proteomes" id="UP000663887"/>
    </source>
</evidence>
<dbReference type="PANTHER" id="PTHR19303">
    <property type="entry name" value="TRANSPOSON"/>
    <property type="match status" value="1"/>
</dbReference>
<reference evidence="3" key="1">
    <citation type="submission" date="2021-02" db="EMBL/GenBank/DDBJ databases">
        <authorList>
            <person name="Nowell W R."/>
        </authorList>
    </citation>
    <scope>NUCLEOTIDE SEQUENCE</scope>
</reference>
<dbReference type="PANTHER" id="PTHR19303:SF73">
    <property type="entry name" value="PROTEIN PDC2"/>
    <property type="match status" value="1"/>
</dbReference>
<dbReference type="Proteomes" id="UP000663887">
    <property type="component" value="Unassembled WGS sequence"/>
</dbReference>
<gene>
    <name evidence="4" type="ORF">UXM345_LOCUS30571</name>
    <name evidence="3" type="ORF">XDN619_LOCUS15855</name>
</gene>
<accession>A0A816SL15</accession>
<dbReference type="SUPFAM" id="SSF46689">
    <property type="entry name" value="Homeodomain-like"/>
    <property type="match status" value="1"/>
</dbReference>
<dbReference type="InterPro" id="IPR006600">
    <property type="entry name" value="HTH_CenpB_DNA-bd_dom"/>
</dbReference>
<organism evidence="3 5">
    <name type="scientific">Rotaria magnacalcarata</name>
    <dbReference type="NCBI Taxonomy" id="392030"/>
    <lineage>
        <taxon>Eukaryota</taxon>
        <taxon>Metazoa</taxon>
        <taxon>Spiralia</taxon>
        <taxon>Gnathifera</taxon>
        <taxon>Rotifera</taxon>
        <taxon>Eurotatoria</taxon>
        <taxon>Bdelloidea</taxon>
        <taxon>Philodinida</taxon>
        <taxon>Philodinidae</taxon>
        <taxon>Rotaria</taxon>
    </lineage>
</organism>
<comment type="caution">
    <text evidence="3">The sequence shown here is derived from an EMBL/GenBank/DDBJ whole genome shotgun (WGS) entry which is preliminary data.</text>
</comment>
<protein>
    <recommendedName>
        <fullName evidence="2">HTH CENPB-type domain-containing protein</fullName>
    </recommendedName>
</protein>
<dbReference type="Pfam" id="PF03221">
    <property type="entry name" value="HTH_Tnp_Tc5"/>
    <property type="match status" value="1"/>
</dbReference>
<evidence type="ECO:0000313" key="3">
    <source>
        <dbReference type="EMBL" id="CAF2087064.1"/>
    </source>
</evidence>
<name>A0A816SL15_9BILA</name>
<keyword evidence="1" id="KW-0238">DNA-binding</keyword>
<dbReference type="InterPro" id="IPR009057">
    <property type="entry name" value="Homeodomain-like_sf"/>
</dbReference>
<dbReference type="EMBL" id="CAJOBF010008098">
    <property type="protein sequence ID" value="CAF4248170.1"/>
    <property type="molecule type" value="Genomic_DNA"/>
</dbReference>
<dbReference type="Proteomes" id="UP000663842">
    <property type="component" value="Unassembled WGS sequence"/>
</dbReference>
<evidence type="ECO:0000256" key="1">
    <source>
        <dbReference type="ARBA" id="ARBA00023125"/>
    </source>
</evidence>